<keyword evidence="2" id="KW-1185">Reference proteome</keyword>
<accession>A0A699Z8K7</accession>
<evidence type="ECO:0000313" key="2">
    <source>
        <dbReference type="Proteomes" id="UP000485058"/>
    </source>
</evidence>
<dbReference type="EMBL" id="BLLF01000852">
    <property type="protein sequence ID" value="GFH15448.1"/>
    <property type="molecule type" value="Genomic_DNA"/>
</dbReference>
<dbReference type="Proteomes" id="UP000485058">
    <property type="component" value="Unassembled WGS sequence"/>
</dbReference>
<evidence type="ECO:0000313" key="1">
    <source>
        <dbReference type="EMBL" id="GFH15448.1"/>
    </source>
</evidence>
<comment type="caution">
    <text evidence="1">The sequence shown here is derived from an EMBL/GenBank/DDBJ whole genome shotgun (WGS) entry which is preliminary data.</text>
</comment>
<name>A0A699Z8K7_HAELA</name>
<protein>
    <submittedName>
        <fullName evidence="1">Uncharacterized protein</fullName>
    </submittedName>
</protein>
<gene>
    <name evidence="1" type="ORF">HaLaN_11677</name>
</gene>
<reference evidence="1 2" key="1">
    <citation type="submission" date="2020-02" db="EMBL/GenBank/DDBJ databases">
        <title>Draft genome sequence of Haematococcus lacustris strain NIES-144.</title>
        <authorList>
            <person name="Morimoto D."/>
            <person name="Nakagawa S."/>
            <person name="Yoshida T."/>
            <person name="Sawayama S."/>
        </authorList>
    </citation>
    <scope>NUCLEOTIDE SEQUENCE [LARGE SCALE GENOMIC DNA]</scope>
    <source>
        <strain evidence="1 2">NIES-144</strain>
    </source>
</reference>
<proteinExistence type="predicted"/>
<organism evidence="1 2">
    <name type="scientific">Haematococcus lacustris</name>
    <name type="common">Green alga</name>
    <name type="synonym">Haematococcus pluvialis</name>
    <dbReference type="NCBI Taxonomy" id="44745"/>
    <lineage>
        <taxon>Eukaryota</taxon>
        <taxon>Viridiplantae</taxon>
        <taxon>Chlorophyta</taxon>
        <taxon>core chlorophytes</taxon>
        <taxon>Chlorophyceae</taxon>
        <taxon>CS clade</taxon>
        <taxon>Chlamydomonadales</taxon>
        <taxon>Haematococcaceae</taxon>
        <taxon>Haematococcus</taxon>
    </lineage>
</organism>
<dbReference type="AlphaFoldDB" id="A0A699Z8K7"/>
<sequence length="69" mass="7012">MIDAVATAVLLIWSPPSSRAPEPSFRAPEPAHVGHDVGHGVGLLAHRALSIALGRVAYPATCPTSSACG</sequence>